<dbReference type="Pfam" id="PF00239">
    <property type="entry name" value="Resolvase"/>
    <property type="match status" value="1"/>
</dbReference>
<comment type="caution">
    <text evidence="6">The sequence shown here is derived from an EMBL/GenBank/DDBJ whole genome shotgun (WGS) entry which is preliminary data.</text>
</comment>
<dbReference type="SUPFAM" id="SSF53041">
    <property type="entry name" value="Resolvase-like"/>
    <property type="match status" value="1"/>
</dbReference>
<feature type="active site" description="O-(5'-phospho-DNA)-serine intermediate" evidence="4">
    <location>
        <position position="9"/>
    </location>
</feature>
<dbReference type="EMBL" id="JBHTLP010000011">
    <property type="protein sequence ID" value="MFD1143446.1"/>
    <property type="molecule type" value="Genomic_DNA"/>
</dbReference>
<dbReference type="InterPro" id="IPR006119">
    <property type="entry name" value="Resolv_N"/>
</dbReference>
<name>A0ABW3QKC5_9BACT</name>
<dbReference type="PANTHER" id="PTHR30461:SF19">
    <property type="entry name" value="SITE-SPECIFIC RECOMBINASE RESOLVASE FAMILY"/>
    <property type="match status" value="1"/>
</dbReference>
<keyword evidence="1" id="KW-0229">DNA integration</keyword>
<keyword evidence="2" id="KW-0238">DNA-binding</keyword>
<evidence type="ECO:0000256" key="3">
    <source>
        <dbReference type="ARBA" id="ARBA00023172"/>
    </source>
</evidence>
<dbReference type="Gene3D" id="1.10.10.60">
    <property type="entry name" value="Homeodomain-like"/>
    <property type="match status" value="1"/>
</dbReference>
<evidence type="ECO:0000259" key="5">
    <source>
        <dbReference type="PROSITE" id="PS51736"/>
    </source>
</evidence>
<evidence type="ECO:0000256" key="4">
    <source>
        <dbReference type="PROSITE-ProRule" id="PRU10137"/>
    </source>
</evidence>
<sequence length="199" mass="22366">MIYAYLRVSTDVQTVENQRFQILKAAADKRHHIDQWIEETASGVKAAQDRQLGELLNRLKKGDIVYVTELSRLGRSLLEIMSILNECMKKDVLVISIKEGYELGNTISSKVLAFAFSLSAEIERQLISQRTKEALERKKAEGAVLGRPAGSKSKETKLSGKEEAIRELLKNKVSHSAISRILGVNRQTVADFIKNRNLN</sequence>
<gene>
    <name evidence="6" type="ORF">ACFQ4C_20135</name>
</gene>
<evidence type="ECO:0000313" key="6">
    <source>
        <dbReference type="EMBL" id="MFD1143446.1"/>
    </source>
</evidence>
<dbReference type="PANTHER" id="PTHR30461">
    <property type="entry name" value="DNA-INVERTASE FROM LAMBDOID PROPHAGE"/>
    <property type="match status" value="1"/>
</dbReference>
<feature type="domain" description="Resolvase/invertase-type recombinase catalytic" evidence="5">
    <location>
        <begin position="1"/>
        <end position="142"/>
    </location>
</feature>
<dbReference type="SMART" id="SM00857">
    <property type="entry name" value="Resolvase"/>
    <property type="match status" value="1"/>
</dbReference>
<dbReference type="PROSITE" id="PS51736">
    <property type="entry name" value="RECOMBINASES_3"/>
    <property type="match status" value="1"/>
</dbReference>
<proteinExistence type="predicted"/>
<reference evidence="7" key="1">
    <citation type="journal article" date="2019" name="Int. J. Syst. Evol. Microbiol.">
        <title>The Global Catalogue of Microorganisms (GCM) 10K type strain sequencing project: providing services to taxonomists for standard genome sequencing and annotation.</title>
        <authorList>
            <consortium name="The Broad Institute Genomics Platform"/>
            <consortium name="The Broad Institute Genome Sequencing Center for Infectious Disease"/>
            <person name="Wu L."/>
            <person name="Ma J."/>
        </authorList>
    </citation>
    <scope>NUCLEOTIDE SEQUENCE [LARGE SCALE GENOMIC DNA]</scope>
    <source>
        <strain evidence="7">CCUG 55608</strain>
    </source>
</reference>
<dbReference type="CDD" id="cd03768">
    <property type="entry name" value="SR_ResInv"/>
    <property type="match status" value="1"/>
</dbReference>
<dbReference type="NCBIfam" id="NF009949">
    <property type="entry name" value="PRK13413.1"/>
    <property type="match status" value="1"/>
</dbReference>
<accession>A0ABW3QKC5</accession>
<dbReference type="InterPro" id="IPR006118">
    <property type="entry name" value="Recombinase_CS"/>
</dbReference>
<dbReference type="RefSeq" id="WP_265991408.1">
    <property type="nucleotide sequence ID" value="NZ_CP110973.1"/>
</dbReference>
<evidence type="ECO:0000256" key="1">
    <source>
        <dbReference type="ARBA" id="ARBA00022908"/>
    </source>
</evidence>
<dbReference type="InterPro" id="IPR036162">
    <property type="entry name" value="Resolvase-like_N_sf"/>
</dbReference>
<protein>
    <submittedName>
        <fullName evidence="6">Master DNA invertase Mpi family serine-type recombinase</fullName>
    </submittedName>
</protein>
<evidence type="ECO:0000256" key="2">
    <source>
        <dbReference type="ARBA" id="ARBA00023125"/>
    </source>
</evidence>
<dbReference type="InterPro" id="IPR050639">
    <property type="entry name" value="SSR_resolvase"/>
</dbReference>
<keyword evidence="3" id="KW-0233">DNA recombination</keyword>
<evidence type="ECO:0000313" key="7">
    <source>
        <dbReference type="Proteomes" id="UP001597116"/>
    </source>
</evidence>
<organism evidence="6 7">
    <name type="scientific">Larkinella insperata</name>
    <dbReference type="NCBI Taxonomy" id="332158"/>
    <lineage>
        <taxon>Bacteria</taxon>
        <taxon>Pseudomonadati</taxon>
        <taxon>Bacteroidota</taxon>
        <taxon>Cytophagia</taxon>
        <taxon>Cytophagales</taxon>
        <taxon>Spirosomataceae</taxon>
        <taxon>Larkinella</taxon>
    </lineage>
</organism>
<dbReference type="PROSITE" id="PS00397">
    <property type="entry name" value="RECOMBINASES_1"/>
    <property type="match status" value="1"/>
</dbReference>
<dbReference type="Proteomes" id="UP001597116">
    <property type="component" value="Unassembled WGS sequence"/>
</dbReference>
<keyword evidence="7" id="KW-1185">Reference proteome</keyword>
<dbReference type="Gene3D" id="3.40.50.1390">
    <property type="entry name" value="Resolvase, N-terminal catalytic domain"/>
    <property type="match status" value="1"/>
</dbReference>